<accession>A0A5B8KVY6</accession>
<keyword evidence="3" id="KW-1185">Reference proteome</keyword>
<feature type="transmembrane region" description="Helical" evidence="1">
    <location>
        <begin position="201"/>
        <end position="222"/>
    </location>
</feature>
<evidence type="ECO:0000256" key="1">
    <source>
        <dbReference type="SAM" id="Phobius"/>
    </source>
</evidence>
<protein>
    <submittedName>
        <fullName evidence="2">DUF2189 domain-containing protein</fullName>
    </submittedName>
</protein>
<keyword evidence="1" id="KW-1133">Transmembrane helix</keyword>
<dbReference type="OrthoDB" id="9809543at2"/>
<feature type="transmembrane region" description="Helical" evidence="1">
    <location>
        <begin position="120"/>
        <end position="145"/>
    </location>
</feature>
<dbReference type="KEGG" id="niy:FQ775_05465"/>
<dbReference type="RefSeq" id="WP_146298520.1">
    <property type="nucleotide sequence ID" value="NZ_CP042301.2"/>
</dbReference>
<keyword evidence="1" id="KW-0812">Transmembrane</keyword>
<sequence length="262" mass="28906">MGKVQDGSGGRSVQPSIRRIEIDDLRACLVAGAWDFAQAPVIGLAIGGVFSLIGIAITLALAVWGVPWLIYPFAIGFPLIGPFAAVGLYEVSRRLEAGREVTWSTVFAVIWAQRRREVSWMAFVMLFVFWMWMYQVRLLVALILGRMSFATLERFADLVLTTSQGWLFLAVGHVVGAFLSLFLFSITVIAIPLLLDRDVDFITAMITSVRTVLASPVVMVAWGVFVTLAVVVACLPLFVGLMVVLPVLGHATWHLYRRAISY</sequence>
<dbReference type="EMBL" id="CP042301">
    <property type="protein sequence ID" value="QDY99866.1"/>
    <property type="molecule type" value="Genomic_DNA"/>
</dbReference>
<dbReference type="AlphaFoldDB" id="A0A5B8KVY6"/>
<feature type="transmembrane region" description="Helical" evidence="1">
    <location>
        <begin position="41"/>
        <end position="64"/>
    </location>
</feature>
<dbReference type="Proteomes" id="UP000321389">
    <property type="component" value="Chromosome"/>
</dbReference>
<gene>
    <name evidence="2" type="ORF">FQ775_05465</name>
</gene>
<name>A0A5B8KVY6_9HYPH</name>
<feature type="transmembrane region" description="Helical" evidence="1">
    <location>
        <begin position="70"/>
        <end position="89"/>
    </location>
</feature>
<evidence type="ECO:0000313" key="3">
    <source>
        <dbReference type="Proteomes" id="UP000321389"/>
    </source>
</evidence>
<proteinExistence type="predicted"/>
<keyword evidence="1" id="KW-0472">Membrane</keyword>
<feature type="transmembrane region" description="Helical" evidence="1">
    <location>
        <begin position="165"/>
        <end position="194"/>
    </location>
</feature>
<reference evidence="2" key="1">
    <citation type="submission" date="2020-04" db="EMBL/GenBank/DDBJ databases">
        <title>Nitratireductor sp. nov. isolated from mangrove soil.</title>
        <authorList>
            <person name="Ye Y."/>
        </authorList>
    </citation>
    <scope>NUCLEOTIDE SEQUENCE</scope>
    <source>
        <strain evidence="2">SY7</strain>
    </source>
</reference>
<feature type="transmembrane region" description="Helical" evidence="1">
    <location>
        <begin position="228"/>
        <end position="248"/>
    </location>
</feature>
<dbReference type="InterPro" id="IPR018692">
    <property type="entry name" value="DUF2189"/>
</dbReference>
<dbReference type="Pfam" id="PF09955">
    <property type="entry name" value="DUF2189"/>
    <property type="match status" value="1"/>
</dbReference>
<evidence type="ECO:0000313" key="2">
    <source>
        <dbReference type="EMBL" id="QDY99866.1"/>
    </source>
</evidence>
<organism evidence="2 3">
    <name type="scientific">Nitratireductor mangrovi</name>
    <dbReference type="NCBI Taxonomy" id="2599600"/>
    <lineage>
        <taxon>Bacteria</taxon>
        <taxon>Pseudomonadati</taxon>
        <taxon>Pseudomonadota</taxon>
        <taxon>Alphaproteobacteria</taxon>
        <taxon>Hyphomicrobiales</taxon>
        <taxon>Phyllobacteriaceae</taxon>
        <taxon>Nitratireductor</taxon>
    </lineage>
</organism>